<comment type="caution">
    <text evidence="2">The sequence shown here is derived from an EMBL/GenBank/DDBJ whole genome shotgun (WGS) entry which is preliminary data.</text>
</comment>
<accession>A0AAD7GQB5</accession>
<name>A0AAD7GQB5_9AGAR</name>
<evidence type="ECO:0000313" key="2">
    <source>
        <dbReference type="EMBL" id="KAJ7700985.1"/>
    </source>
</evidence>
<gene>
    <name evidence="2" type="ORF">B0H16DRAFT_1348466</name>
</gene>
<protein>
    <submittedName>
        <fullName evidence="2">Uncharacterized protein</fullName>
    </submittedName>
</protein>
<evidence type="ECO:0000313" key="3">
    <source>
        <dbReference type="Proteomes" id="UP001215598"/>
    </source>
</evidence>
<feature type="non-terminal residue" evidence="2">
    <location>
        <position position="1"/>
    </location>
</feature>
<feature type="region of interest" description="Disordered" evidence="1">
    <location>
        <begin position="115"/>
        <end position="142"/>
    </location>
</feature>
<dbReference type="Proteomes" id="UP001215598">
    <property type="component" value="Unassembled WGS sequence"/>
</dbReference>
<evidence type="ECO:0000256" key="1">
    <source>
        <dbReference type="SAM" id="MobiDB-lite"/>
    </source>
</evidence>
<dbReference type="EMBL" id="JARKIB010000544">
    <property type="protein sequence ID" value="KAJ7700985.1"/>
    <property type="molecule type" value="Genomic_DNA"/>
</dbReference>
<keyword evidence="3" id="KW-1185">Reference proteome</keyword>
<reference evidence="2" key="1">
    <citation type="submission" date="2023-03" db="EMBL/GenBank/DDBJ databases">
        <title>Massive genome expansion in bonnet fungi (Mycena s.s.) driven by repeated elements and novel gene families across ecological guilds.</title>
        <authorList>
            <consortium name="Lawrence Berkeley National Laboratory"/>
            <person name="Harder C.B."/>
            <person name="Miyauchi S."/>
            <person name="Viragh M."/>
            <person name="Kuo A."/>
            <person name="Thoen E."/>
            <person name="Andreopoulos B."/>
            <person name="Lu D."/>
            <person name="Skrede I."/>
            <person name="Drula E."/>
            <person name="Henrissat B."/>
            <person name="Morin E."/>
            <person name="Kohler A."/>
            <person name="Barry K."/>
            <person name="LaButti K."/>
            <person name="Morin E."/>
            <person name="Salamov A."/>
            <person name="Lipzen A."/>
            <person name="Mereny Z."/>
            <person name="Hegedus B."/>
            <person name="Baldrian P."/>
            <person name="Stursova M."/>
            <person name="Weitz H."/>
            <person name="Taylor A."/>
            <person name="Grigoriev I.V."/>
            <person name="Nagy L.G."/>
            <person name="Martin F."/>
            <person name="Kauserud H."/>
        </authorList>
    </citation>
    <scope>NUCLEOTIDE SEQUENCE</scope>
    <source>
        <strain evidence="2">CBHHK182m</strain>
    </source>
</reference>
<proteinExistence type="predicted"/>
<dbReference type="AlphaFoldDB" id="A0AAD7GQB5"/>
<organism evidence="2 3">
    <name type="scientific">Mycena metata</name>
    <dbReference type="NCBI Taxonomy" id="1033252"/>
    <lineage>
        <taxon>Eukaryota</taxon>
        <taxon>Fungi</taxon>
        <taxon>Dikarya</taxon>
        <taxon>Basidiomycota</taxon>
        <taxon>Agaricomycotina</taxon>
        <taxon>Agaricomycetes</taxon>
        <taxon>Agaricomycetidae</taxon>
        <taxon>Agaricales</taxon>
        <taxon>Marasmiineae</taxon>
        <taxon>Mycenaceae</taxon>
        <taxon>Mycena</taxon>
    </lineage>
</organism>
<sequence length="247" mass="27429">RYRQMPRFGVDTIWRFATNASEMKKLAARDFEDLLQCAIPAFDGLFPPEHNERVLKLLFRMAEWHAFAKLRMHTDPTLEHLRRLTPEIGRLVREFKSTTCTEFADKTFELPREVAARGRREQRAADARAAGTGASAPAALPAAPTEAPTKALKKVKTLNLNIYKWHAMGDYVPAILLFGPTDGFSTQLVRYNKMTVVSRGLLFTGRKSSPSVEASVSIDQQAGPCSANCASLYPHESGTTVCLGCGR</sequence>
<feature type="compositionally biased region" description="Low complexity" evidence="1">
    <location>
        <begin position="127"/>
        <end position="142"/>
    </location>
</feature>
<feature type="compositionally biased region" description="Basic and acidic residues" evidence="1">
    <location>
        <begin position="115"/>
        <end position="126"/>
    </location>
</feature>